<dbReference type="Proteomes" id="UP001161497">
    <property type="component" value="Chromosome"/>
</dbReference>
<evidence type="ECO:0000313" key="2">
    <source>
        <dbReference type="Proteomes" id="UP001161497"/>
    </source>
</evidence>
<keyword evidence="2" id="KW-1185">Reference proteome</keyword>
<dbReference type="InterPro" id="IPR013383">
    <property type="entry name" value="CRISPR-assoc_prot_DxTHG_CS"/>
</dbReference>
<gene>
    <name evidence="1" type="ORF">MFUM_0433</name>
</gene>
<evidence type="ECO:0008006" key="3">
    <source>
        <dbReference type="Google" id="ProtNLM"/>
    </source>
</evidence>
<dbReference type="InterPro" id="IPR011742">
    <property type="entry name" value="CRISPR-assoc_prot_TM1812"/>
</dbReference>
<accession>A0ABN8XC29</accession>
<dbReference type="NCBIfam" id="TIGR02549">
    <property type="entry name" value="CRISPR_DxTHG"/>
    <property type="match status" value="1"/>
</dbReference>
<protein>
    <recommendedName>
        <fullName evidence="3">TIGR02221 family CRISPR-associated protein</fullName>
    </recommendedName>
</protein>
<name>A0ABN8XC29_9BACT</name>
<proteinExistence type="predicted"/>
<dbReference type="SUPFAM" id="SSF160980">
    <property type="entry name" value="SSO1389-like"/>
    <property type="match status" value="1"/>
</dbReference>
<dbReference type="CDD" id="cd09732">
    <property type="entry name" value="Csx1_III-U"/>
    <property type="match status" value="1"/>
</dbReference>
<dbReference type="RefSeq" id="WP_009060285.1">
    <property type="nucleotide sequence ID" value="NZ_LXJS01000056.1"/>
</dbReference>
<dbReference type="NCBIfam" id="TIGR02221">
    <property type="entry name" value="cas_TM1812"/>
    <property type="match status" value="1"/>
</dbReference>
<reference evidence="1" key="1">
    <citation type="submission" date="2023-03" db="EMBL/GenBank/DDBJ databases">
        <authorList>
            <person name="Cremers G."/>
            <person name="Picone N."/>
        </authorList>
    </citation>
    <scope>NUCLEOTIDE SEQUENCE</scope>
    <source>
        <strain evidence="1">Sample_alias</strain>
    </source>
</reference>
<organism evidence="1 2">
    <name type="scientific">Candidatus Methylacidiphilum fumarolicum</name>
    <dbReference type="NCBI Taxonomy" id="591154"/>
    <lineage>
        <taxon>Bacteria</taxon>
        <taxon>Pseudomonadati</taxon>
        <taxon>Verrucomicrobiota</taxon>
        <taxon>Methylacidiphilae</taxon>
        <taxon>Methylacidiphilales</taxon>
        <taxon>Methylacidiphilaceae</taxon>
        <taxon>Methylacidiphilum (ex Ratnadevi et al. 2023)</taxon>
    </lineage>
</organism>
<sequence length="410" mass="47740">MNLLQLSFLGTGNYRSTKYSFSQRRHHETKFFPLALALEKHPKTIFMALTKKIENGDNWKELKEEFKAKNFKYEIICIPEGKEEQELWDIFESIAKMIPKQSELIIDITHGYRSLPLIALSTIVYLRQVKEVNIKGIFYGAYEANKNDITPVFDLSIFLDLIEWLGASKRFIDLGDSSEFAKLLNKIQNELYQEKDKEEKKPTHLKNLGSSLKDLSLALNLSRVLEIPKICKRVEDILKNQELREEINKWAKPLDLVIDEVKETYKATAFDGLHGQIELAKKYLQHGYVMQCATLLREWIISYVCEVIQDDSNDPEKRKEVENILNNLGHKIRNNRPEDSLQSREDKENIKNKLSSLDPKLIEAWSRIIQVRNDLAHCGMGRKKEILANELKNQVEKALDSIEELLQNHE</sequence>
<evidence type="ECO:0000313" key="1">
    <source>
        <dbReference type="EMBL" id="CAI9084825.1"/>
    </source>
</evidence>
<dbReference type="EMBL" id="OX458932">
    <property type="protein sequence ID" value="CAI9084825.1"/>
    <property type="molecule type" value="Genomic_DNA"/>
</dbReference>